<comment type="caution">
    <text evidence="1">The sequence shown here is derived from an EMBL/GenBank/DDBJ whole genome shotgun (WGS) entry which is preliminary data.</text>
</comment>
<evidence type="ECO:0000313" key="1">
    <source>
        <dbReference type="EMBL" id="MFD2112836.1"/>
    </source>
</evidence>
<name>A0ABW4Y9H4_9GAMM</name>
<protein>
    <submittedName>
        <fullName evidence="1">Uncharacterized protein</fullName>
    </submittedName>
</protein>
<organism evidence="1 2">
    <name type="scientific">Thiorhodococcus fuscus</name>
    <dbReference type="NCBI Taxonomy" id="527200"/>
    <lineage>
        <taxon>Bacteria</taxon>
        <taxon>Pseudomonadati</taxon>
        <taxon>Pseudomonadota</taxon>
        <taxon>Gammaproteobacteria</taxon>
        <taxon>Chromatiales</taxon>
        <taxon>Chromatiaceae</taxon>
        <taxon>Thiorhodococcus</taxon>
    </lineage>
</organism>
<dbReference type="RefSeq" id="WP_386027429.1">
    <property type="nucleotide sequence ID" value="NZ_JBHUHX010000037.1"/>
</dbReference>
<dbReference type="EMBL" id="JBHUHX010000037">
    <property type="protein sequence ID" value="MFD2112836.1"/>
    <property type="molecule type" value="Genomic_DNA"/>
</dbReference>
<proteinExistence type="predicted"/>
<evidence type="ECO:0000313" key="2">
    <source>
        <dbReference type="Proteomes" id="UP001597337"/>
    </source>
</evidence>
<keyword evidence="2" id="KW-1185">Reference proteome</keyword>
<reference evidence="2" key="1">
    <citation type="journal article" date="2019" name="Int. J. Syst. Evol. Microbiol.">
        <title>The Global Catalogue of Microorganisms (GCM) 10K type strain sequencing project: providing services to taxonomists for standard genome sequencing and annotation.</title>
        <authorList>
            <consortium name="The Broad Institute Genomics Platform"/>
            <consortium name="The Broad Institute Genome Sequencing Center for Infectious Disease"/>
            <person name="Wu L."/>
            <person name="Ma J."/>
        </authorList>
    </citation>
    <scope>NUCLEOTIDE SEQUENCE [LARGE SCALE GENOMIC DNA]</scope>
    <source>
        <strain evidence="2">KACC 12597</strain>
    </source>
</reference>
<sequence>MKTAEDREFSHLAKNFGGMKPFFEHTFRLKTWVEDKKSNSLEAVDFFDNPELLLRIQKQLLALMVSDRERCERILNSSVTPGNKPLTLK</sequence>
<accession>A0ABW4Y9H4</accession>
<gene>
    <name evidence="1" type="ORF">ACFSJC_13390</name>
</gene>
<dbReference type="Proteomes" id="UP001597337">
    <property type="component" value="Unassembled WGS sequence"/>
</dbReference>